<gene>
    <name evidence="1" type="ORF">NHX12_001872</name>
</gene>
<accession>A0A9Q0IFD5</accession>
<organism evidence="1 2">
    <name type="scientific">Muraenolepis orangiensis</name>
    <name type="common">Patagonian moray cod</name>
    <dbReference type="NCBI Taxonomy" id="630683"/>
    <lineage>
        <taxon>Eukaryota</taxon>
        <taxon>Metazoa</taxon>
        <taxon>Chordata</taxon>
        <taxon>Craniata</taxon>
        <taxon>Vertebrata</taxon>
        <taxon>Euteleostomi</taxon>
        <taxon>Actinopterygii</taxon>
        <taxon>Neopterygii</taxon>
        <taxon>Teleostei</taxon>
        <taxon>Neoteleostei</taxon>
        <taxon>Acanthomorphata</taxon>
        <taxon>Zeiogadaria</taxon>
        <taxon>Gadariae</taxon>
        <taxon>Gadiformes</taxon>
        <taxon>Muraenolepidoidei</taxon>
        <taxon>Muraenolepididae</taxon>
        <taxon>Muraenolepis</taxon>
    </lineage>
</organism>
<dbReference type="AlphaFoldDB" id="A0A9Q0IFD5"/>
<evidence type="ECO:0000313" key="1">
    <source>
        <dbReference type="EMBL" id="KAJ3598362.1"/>
    </source>
</evidence>
<reference evidence="1" key="1">
    <citation type="submission" date="2022-07" db="EMBL/GenBank/DDBJ databases">
        <title>Chromosome-level genome of Muraenolepis orangiensis.</title>
        <authorList>
            <person name="Kim J."/>
        </authorList>
    </citation>
    <scope>NUCLEOTIDE SEQUENCE</scope>
    <source>
        <strain evidence="1">KU_S4_2022</strain>
        <tissue evidence="1">Muscle</tissue>
    </source>
</reference>
<keyword evidence="2" id="KW-1185">Reference proteome</keyword>
<protein>
    <submittedName>
        <fullName evidence="1">Uncharacterized protein</fullName>
    </submittedName>
</protein>
<dbReference type="Proteomes" id="UP001148018">
    <property type="component" value="Unassembled WGS sequence"/>
</dbReference>
<sequence length="69" mass="7455">DLPPPAVLNRIQHSSADDSISHGQPVPFSPPLPLLLMGIFPGLGTRPLTLADPLREDIEMRVVLLDLPP</sequence>
<name>A0A9Q0IFD5_9TELE</name>
<feature type="non-terminal residue" evidence="1">
    <location>
        <position position="69"/>
    </location>
</feature>
<evidence type="ECO:0000313" key="2">
    <source>
        <dbReference type="Proteomes" id="UP001148018"/>
    </source>
</evidence>
<feature type="non-terminal residue" evidence="1">
    <location>
        <position position="1"/>
    </location>
</feature>
<proteinExistence type="predicted"/>
<comment type="caution">
    <text evidence="1">The sequence shown here is derived from an EMBL/GenBank/DDBJ whole genome shotgun (WGS) entry which is preliminary data.</text>
</comment>
<dbReference type="EMBL" id="JANIIK010000109">
    <property type="protein sequence ID" value="KAJ3598362.1"/>
    <property type="molecule type" value="Genomic_DNA"/>
</dbReference>